<dbReference type="HOGENOM" id="CLU_1833213_0_0_9"/>
<dbReference type="KEGG" id="pmq:PM3016_5459"/>
<organism evidence="1 2">
    <name type="scientific">Paenibacillus mucilaginosus 3016</name>
    <dbReference type="NCBI Taxonomy" id="1116391"/>
    <lineage>
        <taxon>Bacteria</taxon>
        <taxon>Bacillati</taxon>
        <taxon>Bacillota</taxon>
        <taxon>Bacilli</taxon>
        <taxon>Bacillales</taxon>
        <taxon>Paenibacillaceae</taxon>
        <taxon>Paenibacillus</taxon>
    </lineage>
</organism>
<keyword evidence="2" id="KW-1185">Reference proteome</keyword>
<evidence type="ECO:0000313" key="2">
    <source>
        <dbReference type="Proteomes" id="UP000007523"/>
    </source>
</evidence>
<dbReference type="SUPFAM" id="SSF46785">
    <property type="entry name" value="Winged helix' DNA-binding domain"/>
    <property type="match status" value="1"/>
</dbReference>
<dbReference type="Proteomes" id="UP000007523">
    <property type="component" value="Chromosome"/>
</dbReference>
<dbReference type="EMBL" id="CP003235">
    <property type="protein sequence ID" value="AFC32159.1"/>
    <property type="molecule type" value="Genomic_DNA"/>
</dbReference>
<proteinExistence type="predicted"/>
<name>H6NDW0_9BACL</name>
<sequence length="140" mass="15669">MNPQITKNEVDVLEALRIHGTTKGVLSATGYASFTVYTHLRTLMKLGLVSRSGVKGSYRFKALDGEYEIRGNRGRPKPAPDHEEGSDSLIELSLNVDLNEDQKFYLAAHRRSTSRRVLAERLGLTKLQLNFLLMKIGGRP</sequence>
<dbReference type="STRING" id="1116391.PM3016_5459"/>
<dbReference type="InterPro" id="IPR036390">
    <property type="entry name" value="WH_DNA-bd_sf"/>
</dbReference>
<reference evidence="1 2" key="1">
    <citation type="journal article" date="2012" name="J. Bacteriol.">
        <title>Complete Genome Sequence of Paenibacillus mucilaginosus 3016, a Bacterium Functional as Microbial Fertilizer.</title>
        <authorList>
            <person name="Ma M."/>
            <person name="Wang Z."/>
            <person name="Li L."/>
            <person name="Jiang X."/>
            <person name="Guan D."/>
            <person name="Cao F."/>
            <person name="Chen H."/>
            <person name="Wang X."/>
            <person name="Shen D."/>
            <person name="Du B."/>
            <person name="Li J."/>
        </authorList>
    </citation>
    <scope>NUCLEOTIDE SEQUENCE [LARGE SCALE GENOMIC DNA]</scope>
    <source>
        <strain evidence="1 2">3016</strain>
    </source>
</reference>
<accession>H6NDW0</accession>
<protein>
    <submittedName>
        <fullName evidence="1">Uncharacterized protein</fullName>
    </submittedName>
</protein>
<evidence type="ECO:0000313" key="1">
    <source>
        <dbReference type="EMBL" id="AFC32159.1"/>
    </source>
</evidence>
<gene>
    <name evidence="1" type="ORF">PM3016_5459</name>
</gene>
<dbReference type="AlphaFoldDB" id="H6NDW0"/>
<dbReference type="RefSeq" id="WP_014371595.1">
    <property type="nucleotide sequence ID" value="NC_016935.1"/>
</dbReference>